<dbReference type="InterPro" id="IPR013261">
    <property type="entry name" value="Tim21"/>
</dbReference>
<dbReference type="PANTHER" id="PTHR13032">
    <property type="entry name" value="MITOCHONDRIAL IMPORT INNER MEMBRANE TRANSLOCASE SUBUNIT TIM21"/>
    <property type="match status" value="1"/>
</dbReference>
<keyword evidence="9" id="KW-0999">Mitochondrion inner membrane</keyword>
<evidence type="ECO:0000256" key="5">
    <source>
        <dbReference type="ARBA" id="ARBA00022946"/>
    </source>
</evidence>
<dbReference type="Proteomes" id="UP000182444">
    <property type="component" value="Chromosome 1D"/>
</dbReference>
<dbReference type="OMA" id="HVESKQK"/>
<reference evidence="12 14" key="2">
    <citation type="submission" date="2018-07" db="EMBL/GenBank/DDBJ databases">
        <title>Draft Genome Assemblies for Five Robust Yarrowia lipolytica Strains Exhibiting High Lipid Production and Pentose Sugar Utilization and Sugar Alcohol Secretion from Undetoxified Lignocellulosic Biomass Hydrolysates.</title>
        <authorList>
            <consortium name="DOE Joint Genome Institute"/>
            <person name="Walker C."/>
            <person name="Ryu S."/>
            <person name="Na H."/>
            <person name="Zane M."/>
            <person name="LaButti K."/>
            <person name="Lipzen A."/>
            <person name="Haridas S."/>
            <person name="Barry K."/>
            <person name="Grigoriev I.V."/>
            <person name="Quarterman J."/>
            <person name="Slininger P."/>
            <person name="Dien B."/>
            <person name="Trinh C.T."/>
        </authorList>
    </citation>
    <scope>NUCLEOTIDE SEQUENCE [LARGE SCALE GENOMIC DNA]</scope>
    <source>
        <strain evidence="12 14">YB392</strain>
    </source>
</reference>
<feature type="chain" id="PRO_5033272879" description="Mitochondrial import inner membrane translocase subunit Tim21" evidence="10">
    <location>
        <begin position="17"/>
        <end position="269"/>
    </location>
</feature>
<dbReference type="SMR" id="A0A1H6Q481"/>
<reference evidence="11 13" key="1">
    <citation type="journal article" date="2016" name="PLoS ONE">
        <title>Sequence Assembly of Yarrowia lipolytica Strain W29/CLIB89 Shows Transposable Element Diversity.</title>
        <authorList>
            <person name="Magnan C."/>
            <person name="Yu J."/>
            <person name="Chang I."/>
            <person name="Jahn E."/>
            <person name="Kanomata Y."/>
            <person name="Wu J."/>
            <person name="Zeller M."/>
            <person name="Oakes M."/>
            <person name="Baldi P."/>
            <person name="Sandmeyer S."/>
        </authorList>
    </citation>
    <scope>NUCLEOTIDE SEQUENCE [LARGE SCALE GENOMIC DNA]</scope>
    <source>
        <strain evidence="11">CLIB89</strain>
        <strain evidence="13">CLIB89(W29)</strain>
    </source>
</reference>
<evidence type="ECO:0000256" key="3">
    <source>
        <dbReference type="ARBA" id="ARBA00020726"/>
    </source>
</evidence>
<evidence type="ECO:0000313" key="13">
    <source>
        <dbReference type="Proteomes" id="UP000182444"/>
    </source>
</evidence>
<keyword evidence="8 9" id="KW-0472">Membrane</keyword>
<accession>A0A1H6Q481</accession>
<keyword evidence="4 9" id="KW-0812">Transmembrane</keyword>
<evidence type="ECO:0000256" key="10">
    <source>
        <dbReference type="SAM" id="SignalP"/>
    </source>
</evidence>
<keyword evidence="7 9" id="KW-0496">Mitochondrion</keyword>
<proteinExistence type="inferred from homology"/>
<comment type="similarity">
    <text evidence="2 9">Belongs to the TIM21 family.</text>
</comment>
<dbReference type="GeneID" id="2910402"/>
<evidence type="ECO:0000256" key="9">
    <source>
        <dbReference type="RuleBase" id="RU367142"/>
    </source>
</evidence>
<organism evidence="11 13">
    <name type="scientific">Yarrowia lipolytica</name>
    <name type="common">Candida lipolytica</name>
    <dbReference type="NCBI Taxonomy" id="4952"/>
    <lineage>
        <taxon>Eukaryota</taxon>
        <taxon>Fungi</taxon>
        <taxon>Dikarya</taxon>
        <taxon>Ascomycota</taxon>
        <taxon>Saccharomycotina</taxon>
        <taxon>Dipodascomycetes</taxon>
        <taxon>Dipodascales</taxon>
        <taxon>Dipodascales incertae sedis</taxon>
        <taxon>Yarrowia</taxon>
    </lineage>
</organism>
<dbReference type="GO" id="GO:0005744">
    <property type="term" value="C:TIM23 mitochondrial import inner membrane translocase complex"/>
    <property type="evidence" value="ECO:0007669"/>
    <property type="project" value="UniProtKB-UniRule"/>
</dbReference>
<keyword evidence="9" id="KW-0653">Protein transport</keyword>
<dbReference type="Proteomes" id="UP000256601">
    <property type="component" value="Unassembled WGS sequence"/>
</dbReference>
<feature type="signal peptide" evidence="10">
    <location>
        <begin position="1"/>
        <end position="16"/>
    </location>
</feature>
<keyword evidence="9" id="KW-0813">Transport</keyword>
<sequence>MLTRPLLALSRPMALGALRPAVLVRTLTTAGPTTTVRSTPIITPSHLSTLSRSTPFVSNCTLSLLKRSFHVSSDARSAAKAEGKPKVSAYEKANMRLAKIGVFFQLSWYLGIILAALGLFGLVWYYLIMELVMPSGDVRIFNRAFKEIEKNEDVMRVLGGQLSSMGEGGGGRWGRNQPPVSKRGIDKYGREHIWMNFYVSGDINEGRAKLELVQNTDSKLSSERFVYRYFVVDIPGHKRIYIAGNAAEKMEKKKSTGWLGVNWGKSDDE</sequence>
<evidence type="ECO:0000256" key="6">
    <source>
        <dbReference type="ARBA" id="ARBA00022989"/>
    </source>
</evidence>
<evidence type="ECO:0000256" key="8">
    <source>
        <dbReference type="ARBA" id="ARBA00023136"/>
    </source>
</evidence>
<dbReference type="VEuPathDB" id="FungiDB:YALI0_D00715g"/>
<dbReference type="Gene3D" id="3.10.450.320">
    <property type="entry name" value="Mitochondrial import inner membrane translocase subunit Tim21"/>
    <property type="match status" value="1"/>
</dbReference>
<keyword evidence="6 9" id="KW-1133">Transmembrane helix</keyword>
<dbReference type="VEuPathDB" id="FungiDB:YALI1_D00754g"/>
<dbReference type="InterPro" id="IPR038552">
    <property type="entry name" value="Tim21_IMS_sf"/>
</dbReference>
<dbReference type="AlphaFoldDB" id="A0A1H6Q481"/>
<comment type="subcellular location">
    <subcellularLocation>
        <location evidence="9">Mitochondrion inner membrane</location>
        <topology evidence="9">Single-pass membrane protein</topology>
    </subcellularLocation>
    <subcellularLocation>
        <location evidence="1">Mitochondrion membrane</location>
        <topology evidence="1">Single-pass membrane protein</topology>
    </subcellularLocation>
</comment>
<keyword evidence="5" id="KW-0809">Transit peptide</keyword>
<evidence type="ECO:0000256" key="1">
    <source>
        <dbReference type="ARBA" id="ARBA00004304"/>
    </source>
</evidence>
<dbReference type="GO" id="GO:0030150">
    <property type="term" value="P:protein import into mitochondrial matrix"/>
    <property type="evidence" value="ECO:0007669"/>
    <property type="project" value="UniProtKB-UniRule"/>
</dbReference>
<evidence type="ECO:0000256" key="4">
    <source>
        <dbReference type="ARBA" id="ARBA00022692"/>
    </source>
</evidence>
<evidence type="ECO:0000256" key="7">
    <source>
        <dbReference type="ARBA" id="ARBA00023128"/>
    </source>
</evidence>
<protein>
    <recommendedName>
        <fullName evidence="3 9">Mitochondrial import inner membrane translocase subunit Tim21</fullName>
    </recommendedName>
</protein>
<gene>
    <name evidence="12" type="ORF">B0I71DRAFT_125188</name>
    <name evidence="11" type="ORF">YALI1_D00754g</name>
</gene>
<evidence type="ECO:0000313" key="14">
    <source>
        <dbReference type="Proteomes" id="UP000256601"/>
    </source>
</evidence>
<evidence type="ECO:0000313" key="12">
    <source>
        <dbReference type="EMBL" id="RDW22963.1"/>
    </source>
</evidence>
<dbReference type="KEGG" id="yli:2910402"/>
<dbReference type="EMBL" id="CP017556">
    <property type="protein sequence ID" value="AOW03391.1"/>
    <property type="molecule type" value="Genomic_DNA"/>
</dbReference>
<keyword evidence="9" id="KW-0811">Translocation</keyword>
<dbReference type="EMBL" id="KZ859130">
    <property type="protein sequence ID" value="RDW22963.1"/>
    <property type="molecule type" value="Genomic_DNA"/>
</dbReference>
<name>A0A1H6Q481_YARLL</name>
<dbReference type="Pfam" id="PF08294">
    <property type="entry name" value="TIM21"/>
    <property type="match status" value="1"/>
</dbReference>
<dbReference type="PANTHER" id="PTHR13032:SF6">
    <property type="entry name" value="MITOCHONDRIAL IMPORT INNER MEMBRANE TRANSLOCASE SUBUNIT TIM21"/>
    <property type="match status" value="1"/>
</dbReference>
<dbReference type="eggNOG" id="KOG4836">
    <property type="taxonomic scope" value="Eukaryota"/>
</dbReference>
<keyword evidence="10" id="KW-0732">Signal</keyword>
<evidence type="ECO:0000313" key="11">
    <source>
        <dbReference type="EMBL" id="AOW03391.1"/>
    </source>
</evidence>
<comment type="function">
    <text evidence="9">Essential component of the TIM23 complex, a complex that mediates the translocation of transit peptide-containing proteins across the mitochondrial inner membrane.</text>
</comment>
<evidence type="ECO:0000256" key="2">
    <source>
        <dbReference type="ARBA" id="ARBA00010867"/>
    </source>
</evidence>
<comment type="subunit">
    <text evidence="9">Component of the TIM23 complex.</text>
</comment>
<feature type="transmembrane region" description="Helical" evidence="9">
    <location>
        <begin position="106"/>
        <end position="127"/>
    </location>
</feature>